<feature type="region of interest" description="Disordered" evidence="3">
    <location>
        <begin position="1"/>
        <end position="24"/>
    </location>
</feature>
<dbReference type="PANTHER" id="PTHR42759">
    <property type="entry name" value="MOXR FAMILY PROTEIN"/>
    <property type="match status" value="1"/>
</dbReference>
<evidence type="ECO:0000256" key="2">
    <source>
        <dbReference type="ARBA" id="ARBA00022840"/>
    </source>
</evidence>
<dbReference type="RefSeq" id="WP_124178929.1">
    <property type="nucleotide sequence ID" value="NZ_REFY01000004.1"/>
</dbReference>
<dbReference type="Gene3D" id="3.40.50.300">
    <property type="entry name" value="P-loop containing nucleotide triphosphate hydrolases"/>
    <property type="match status" value="1"/>
</dbReference>
<dbReference type="Gene3D" id="1.10.8.80">
    <property type="entry name" value="Magnesium chelatase subunit I, C-Terminal domain"/>
    <property type="match status" value="1"/>
</dbReference>
<dbReference type="CDD" id="cd00009">
    <property type="entry name" value="AAA"/>
    <property type="match status" value="1"/>
</dbReference>
<gene>
    <name evidence="5" type="ORF">EA462_12805</name>
</gene>
<dbReference type="InterPro" id="IPR011703">
    <property type="entry name" value="ATPase_AAA-3"/>
</dbReference>
<feature type="domain" description="AAA+ ATPase" evidence="4">
    <location>
        <begin position="51"/>
        <end position="192"/>
    </location>
</feature>
<dbReference type="OrthoDB" id="24581at2157"/>
<dbReference type="InterPro" id="IPR050764">
    <property type="entry name" value="CbbQ/NirQ/NorQ/GpvN"/>
</dbReference>
<dbReference type="PIRSF" id="PIRSF002849">
    <property type="entry name" value="AAA_ATPase_chaperone_MoxR_prd"/>
    <property type="match status" value="1"/>
</dbReference>
<evidence type="ECO:0000256" key="1">
    <source>
        <dbReference type="ARBA" id="ARBA00022741"/>
    </source>
</evidence>
<reference evidence="5 6" key="1">
    <citation type="submission" date="2018-10" db="EMBL/GenBank/DDBJ databases">
        <title>Natrarchaeobius chitinivorans gen. nov., sp. nov., and Natrarchaeobius haloalkaliphilus sp. nov., alkaliphilic, chitin-utilizing haloarchaea from hypersaline alkaline lakes.</title>
        <authorList>
            <person name="Sorokin D.Y."/>
            <person name="Elcheninov A.G."/>
            <person name="Kostrikina N.A."/>
            <person name="Bale N.J."/>
            <person name="Sinninghe Damste J.S."/>
            <person name="Khijniak T.V."/>
            <person name="Kublanov I.V."/>
            <person name="Toshchakov S.V."/>
        </authorList>
    </citation>
    <scope>NUCLEOTIDE SEQUENCE [LARGE SCALE GENOMIC DNA]</scope>
    <source>
        <strain evidence="5 6">AArcht-Sl</strain>
    </source>
</reference>
<dbReference type="EMBL" id="REFY01000004">
    <property type="protein sequence ID" value="RQG89238.1"/>
    <property type="molecule type" value="Genomic_DNA"/>
</dbReference>
<dbReference type="SUPFAM" id="SSF52540">
    <property type="entry name" value="P-loop containing nucleoside triphosphate hydrolases"/>
    <property type="match status" value="1"/>
</dbReference>
<dbReference type="FunFam" id="3.40.50.300:FF:000640">
    <property type="entry name" value="MoxR family ATPase"/>
    <property type="match status" value="1"/>
</dbReference>
<dbReference type="GO" id="GO:0005524">
    <property type="term" value="F:ATP binding"/>
    <property type="evidence" value="ECO:0007669"/>
    <property type="project" value="UniProtKB-KW"/>
</dbReference>
<dbReference type="GO" id="GO:0016887">
    <property type="term" value="F:ATP hydrolysis activity"/>
    <property type="evidence" value="ECO:0007669"/>
    <property type="project" value="InterPro"/>
</dbReference>
<comment type="caution">
    <text evidence="5">The sequence shown here is derived from an EMBL/GenBank/DDBJ whole genome shotgun (WGS) entry which is preliminary data.</text>
</comment>
<dbReference type="Pfam" id="PF17863">
    <property type="entry name" value="AAA_lid_2"/>
    <property type="match status" value="1"/>
</dbReference>
<sequence>MNETNAPRSDRTETEQRATPKRVSETLSEEIGRVLVGNEWIVERLTIALLTRGHVLLEGVPGIAKTTIANLFARTTGLEYSRIQMTPDVLPADVTGTAIYRENRGEFDVHRGPIFANVVVADEINRATPKTQSALLEAMAERQVTIEDDTCPLPTPFLVVATQNPIEMEGVFELPEAQRDRFLFKLEVPLPDRSTERTLVDRFDSLPTLGPEMADPVVTTNEILLAREHVRDVHVAPSVKEYVLDLVRATRTHPNATHGGSPRATLAFVDAAKASAAIAGRGYVIPDDVKRLAEPVLAHRIVLSTDADIGGVEPAAVVADVVDSIEPPGADVIDAESDATTATDEGTRNGENEPHSTS</sequence>
<evidence type="ECO:0000256" key="3">
    <source>
        <dbReference type="SAM" id="MobiDB-lite"/>
    </source>
</evidence>
<evidence type="ECO:0000313" key="6">
    <source>
        <dbReference type="Proteomes" id="UP000273828"/>
    </source>
</evidence>
<feature type="compositionally biased region" description="Basic and acidic residues" evidence="3">
    <location>
        <begin position="345"/>
        <end position="358"/>
    </location>
</feature>
<dbReference type="SMART" id="SM00382">
    <property type="entry name" value="AAA"/>
    <property type="match status" value="1"/>
</dbReference>
<dbReference type="Pfam" id="PF07726">
    <property type="entry name" value="AAA_3"/>
    <property type="match status" value="1"/>
</dbReference>
<evidence type="ECO:0000259" key="4">
    <source>
        <dbReference type="SMART" id="SM00382"/>
    </source>
</evidence>
<dbReference type="InterPro" id="IPR041628">
    <property type="entry name" value="ChlI/MoxR_AAA_lid"/>
</dbReference>
<organism evidence="5 6">
    <name type="scientific">Natrarchaeobius halalkaliphilus</name>
    <dbReference type="NCBI Taxonomy" id="1679091"/>
    <lineage>
        <taxon>Archaea</taxon>
        <taxon>Methanobacteriati</taxon>
        <taxon>Methanobacteriota</taxon>
        <taxon>Stenosarchaea group</taxon>
        <taxon>Halobacteria</taxon>
        <taxon>Halobacteriales</taxon>
        <taxon>Natrialbaceae</taxon>
        <taxon>Natrarchaeobius</taxon>
    </lineage>
</organism>
<dbReference type="InterPro" id="IPR027417">
    <property type="entry name" value="P-loop_NTPase"/>
</dbReference>
<protein>
    <submittedName>
        <fullName evidence="5">MoxR family ATPase</fullName>
    </submittedName>
</protein>
<name>A0A3N6LKN9_9EURY</name>
<feature type="region of interest" description="Disordered" evidence="3">
    <location>
        <begin position="327"/>
        <end position="358"/>
    </location>
</feature>
<keyword evidence="6" id="KW-1185">Reference proteome</keyword>
<dbReference type="InterPro" id="IPR003593">
    <property type="entry name" value="AAA+_ATPase"/>
</dbReference>
<accession>A0A3N6LKN9</accession>
<dbReference type="AlphaFoldDB" id="A0A3N6LKN9"/>
<proteinExistence type="predicted"/>
<keyword evidence="2" id="KW-0067">ATP-binding</keyword>
<feature type="compositionally biased region" description="Basic and acidic residues" evidence="3">
    <location>
        <begin position="8"/>
        <end position="24"/>
    </location>
</feature>
<dbReference type="PANTHER" id="PTHR42759:SF1">
    <property type="entry name" value="MAGNESIUM-CHELATASE SUBUNIT CHLD"/>
    <property type="match status" value="1"/>
</dbReference>
<keyword evidence="1" id="KW-0547">Nucleotide-binding</keyword>
<dbReference type="Proteomes" id="UP000273828">
    <property type="component" value="Unassembled WGS sequence"/>
</dbReference>
<evidence type="ECO:0000313" key="5">
    <source>
        <dbReference type="EMBL" id="RQG89238.1"/>
    </source>
</evidence>